<dbReference type="InterPro" id="IPR052177">
    <property type="entry name" value="Divisome_Glycosyl_Hydrolase"/>
</dbReference>
<reference evidence="4 5" key="1">
    <citation type="submission" date="2021-08" db="EMBL/GenBank/DDBJ databases">
        <title>Draft genome sequence of Spirulina subsalsa with high tolerance to salinity and hype-accumulation of phycocyanin.</title>
        <authorList>
            <person name="Pei H."/>
            <person name="Jiang L."/>
        </authorList>
    </citation>
    <scope>NUCLEOTIDE SEQUENCE [LARGE SCALE GENOMIC DNA]</scope>
    <source>
        <strain evidence="4 5">FACHB-351</strain>
    </source>
</reference>
<dbReference type="GO" id="GO:0016787">
    <property type="term" value="F:hydrolase activity"/>
    <property type="evidence" value="ECO:0007669"/>
    <property type="project" value="UniProtKB-KW"/>
</dbReference>
<dbReference type="Proteomes" id="UP001526426">
    <property type="component" value="Unassembled WGS sequence"/>
</dbReference>
<dbReference type="SUPFAM" id="SSF51445">
    <property type="entry name" value="(Trans)glycosidases"/>
    <property type="match status" value="1"/>
</dbReference>
<accession>A0ABT3LAE9</accession>
<keyword evidence="5" id="KW-1185">Reference proteome</keyword>
<gene>
    <name evidence="4" type="ORF">K4A83_19530</name>
</gene>
<keyword evidence="2" id="KW-1133">Transmembrane helix</keyword>
<protein>
    <submittedName>
        <fullName evidence="4">Glycoside hydrolase family 10 protein</fullName>
    </submittedName>
</protein>
<dbReference type="InterPro" id="IPR017853">
    <property type="entry name" value="GH"/>
</dbReference>
<dbReference type="PANTHER" id="PTHR43405:SF1">
    <property type="entry name" value="GLYCOSYL HYDROLASE DIGH"/>
    <property type="match status" value="1"/>
</dbReference>
<organism evidence="4 5">
    <name type="scientific">Spirulina subsalsa FACHB-351</name>
    <dbReference type="NCBI Taxonomy" id="234711"/>
    <lineage>
        <taxon>Bacteria</taxon>
        <taxon>Bacillati</taxon>
        <taxon>Cyanobacteriota</taxon>
        <taxon>Cyanophyceae</taxon>
        <taxon>Spirulinales</taxon>
        <taxon>Spirulinaceae</taxon>
        <taxon>Spirulina</taxon>
    </lineage>
</organism>
<dbReference type="RefSeq" id="WP_265266357.1">
    <property type="nucleotide sequence ID" value="NZ_JAIHOM010000138.1"/>
</dbReference>
<evidence type="ECO:0000313" key="5">
    <source>
        <dbReference type="Proteomes" id="UP001526426"/>
    </source>
</evidence>
<proteinExistence type="predicted"/>
<comment type="caution">
    <text evidence="4">The sequence shown here is derived from an EMBL/GenBank/DDBJ whole genome shotgun (WGS) entry which is preliminary data.</text>
</comment>
<keyword evidence="2" id="KW-0812">Transmembrane</keyword>
<keyword evidence="4" id="KW-0378">Hydrolase</keyword>
<dbReference type="PANTHER" id="PTHR43405">
    <property type="entry name" value="GLYCOSYL HYDROLASE DIGH"/>
    <property type="match status" value="1"/>
</dbReference>
<evidence type="ECO:0000259" key="3">
    <source>
        <dbReference type="Pfam" id="PF02638"/>
    </source>
</evidence>
<keyword evidence="2" id="KW-0472">Membrane</keyword>
<evidence type="ECO:0000313" key="4">
    <source>
        <dbReference type="EMBL" id="MCW6038447.1"/>
    </source>
</evidence>
<feature type="transmembrane region" description="Helical" evidence="2">
    <location>
        <begin position="12"/>
        <end position="30"/>
    </location>
</feature>
<evidence type="ECO:0000256" key="2">
    <source>
        <dbReference type="SAM" id="Phobius"/>
    </source>
</evidence>
<dbReference type="Pfam" id="PF02638">
    <property type="entry name" value="GHL10"/>
    <property type="match status" value="1"/>
</dbReference>
<evidence type="ECO:0000256" key="1">
    <source>
        <dbReference type="ARBA" id="ARBA00022729"/>
    </source>
</evidence>
<dbReference type="EMBL" id="JAIHOM010000138">
    <property type="protein sequence ID" value="MCW6038447.1"/>
    <property type="molecule type" value="Genomic_DNA"/>
</dbReference>
<name>A0ABT3LAE9_9CYAN</name>
<dbReference type="Gene3D" id="3.20.20.80">
    <property type="entry name" value="Glycosidases"/>
    <property type="match status" value="1"/>
</dbReference>
<feature type="domain" description="Glycosyl hydrolase-like 10" evidence="3">
    <location>
        <begin position="44"/>
        <end position="368"/>
    </location>
</feature>
<dbReference type="InterPro" id="IPR003790">
    <property type="entry name" value="GHL10"/>
</dbReference>
<keyword evidence="1" id="KW-0732">Signal</keyword>
<sequence>MRRFKGDRRQNFGILLITLALMVFFLRSPFPTPPTVASITREAEMRGVWLTNVASGVLFLPWGIPRAIQGLAQFNFNTLYPVVWNRGYTFYPSTLAHQETGNTQLPLLTLMHFGQDVLAEIIQQGHQRDFKVLPWFEYGLMTPRRSMLAKRHPDWLTQTQDHRLIGYDDDLAAESEQASPLLQWLNTRRYIPQEWLNPFHPEVQAFIKGMVLEVVENYDIDGIQFDDHFGMPVEMGYDPYTIALYQQENNGQLPPSDPYDPRWMGWRANKITAFMGDIYKSVKAIKPDCIISLSPHSQSFAYYKYLQNWRDWVKNGFVDQLVLQVYRSDQEKFINELHQDAINYAREQIPVSVAILSGVLTKPIPIEQIIEQVEIVREQGFTGVSFFYWESLWGYITPESPQERREGFKHLFQGR</sequence>